<dbReference type="InterPro" id="IPR016181">
    <property type="entry name" value="Acyl_CoA_acyltransferase"/>
</dbReference>
<dbReference type="GO" id="GO:0004145">
    <property type="term" value="F:diamine N-acetyltransferase activity"/>
    <property type="evidence" value="ECO:0007669"/>
    <property type="project" value="UniProtKB-ARBA"/>
</dbReference>
<feature type="compositionally biased region" description="Polar residues" evidence="4">
    <location>
        <begin position="50"/>
        <end position="86"/>
    </location>
</feature>
<reference evidence="7" key="1">
    <citation type="submission" date="2025-08" db="UniProtKB">
        <authorList>
            <consortium name="RefSeq"/>
        </authorList>
    </citation>
    <scope>IDENTIFICATION</scope>
</reference>
<accession>A0A1U7V1P3</accession>
<dbReference type="CTD" id="340562"/>
<dbReference type="PANTHER" id="PTHR10545:SF63">
    <property type="entry name" value="SPERMIDINE_SPERMINE N(1)-ACETYLTRANSFERASE-LIKE PROTEIN 1"/>
    <property type="match status" value="1"/>
</dbReference>
<feature type="region of interest" description="Disordered" evidence="4">
    <location>
        <begin position="1"/>
        <end position="151"/>
    </location>
</feature>
<keyword evidence="3" id="KW-0012">Acyltransferase</keyword>
<evidence type="ECO:0000313" key="6">
    <source>
        <dbReference type="Proteomes" id="UP000189704"/>
    </source>
</evidence>
<dbReference type="GO" id="GO:0019809">
    <property type="term" value="F:spermidine binding"/>
    <property type="evidence" value="ECO:0007669"/>
    <property type="project" value="TreeGrafter"/>
</dbReference>
<dbReference type="STRING" id="1868482.ENSTSYP00000030885"/>
<evidence type="ECO:0000256" key="1">
    <source>
        <dbReference type="ARBA" id="ARBA00008694"/>
    </source>
</evidence>
<gene>
    <name evidence="7" type="primary">SATL1</name>
</gene>
<name>A0A1U7V1P3_CARSF</name>
<evidence type="ECO:0000256" key="3">
    <source>
        <dbReference type="ARBA" id="ARBA00023315"/>
    </source>
</evidence>
<dbReference type="Proteomes" id="UP000189704">
    <property type="component" value="Unplaced"/>
</dbReference>
<dbReference type="KEGG" id="csyr:103276005"/>
<dbReference type="CDD" id="cd04301">
    <property type="entry name" value="NAT_SF"/>
    <property type="match status" value="1"/>
</dbReference>
<dbReference type="Gene3D" id="3.40.630.30">
    <property type="match status" value="1"/>
</dbReference>
<sequence length="320" mass="35425">MRPLGNSQSDTSQADMQQIGTRQSGTSQTGMNQPSTSQPCTWQPGLRQLGSRQSGMWQPDRNQLVSSQDGTRQPGTSQSSMSQAGISQLCRCQPGMWQPGPNRPGLSQPGLSQLSRSQPDLSQSGSSQPGSSQSNVIQPYRSLSGTRQPSMNSFRIRPAEAGDCSEILHLIKELAACENRLDAVKLTAIDLLRDGFGDNPLFYCLIAEGNNQQKPPGKVTVGFAMYHFTYDPWVGKLLYLEDFYVIQAYQGLGIGAAMLKILSQIALRNQCNCMHFLVVIWNQASVEYYTCRGASDLSSEEGWHLFRFNREELIDMAREE</sequence>
<dbReference type="InterPro" id="IPR051016">
    <property type="entry name" value="Diverse_Substrate_AcTransf"/>
</dbReference>
<keyword evidence="6" id="KW-1185">Reference proteome</keyword>
<comment type="similarity">
    <text evidence="1">Belongs to the acetyltransferase family.</text>
</comment>
<dbReference type="GO" id="GO:0032918">
    <property type="term" value="P:spermidine acetylation"/>
    <property type="evidence" value="ECO:0007669"/>
    <property type="project" value="TreeGrafter"/>
</dbReference>
<feature type="compositionally biased region" description="Polar residues" evidence="4">
    <location>
        <begin position="135"/>
        <end position="151"/>
    </location>
</feature>
<dbReference type="FunFam" id="3.40.630.30:FF:000011">
    <property type="entry name" value="Diamine acetyltransferase 1"/>
    <property type="match status" value="1"/>
</dbReference>
<dbReference type="InterPro" id="IPR000182">
    <property type="entry name" value="GNAT_dom"/>
</dbReference>
<feature type="compositionally biased region" description="Polar residues" evidence="4">
    <location>
        <begin position="1"/>
        <end position="41"/>
    </location>
</feature>
<dbReference type="PROSITE" id="PS51186">
    <property type="entry name" value="GNAT"/>
    <property type="match status" value="1"/>
</dbReference>
<proteinExistence type="inferred from homology"/>
<evidence type="ECO:0000256" key="2">
    <source>
        <dbReference type="ARBA" id="ARBA00022679"/>
    </source>
</evidence>
<feature type="compositionally biased region" description="Low complexity" evidence="4">
    <location>
        <begin position="115"/>
        <end position="134"/>
    </location>
</feature>
<protein>
    <submittedName>
        <fullName evidence="7">Spermidine/spermine N(1)-acetyltransferase-like protein 1</fullName>
    </submittedName>
</protein>
<dbReference type="PANTHER" id="PTHR10545">
    <property type="entry name" value="DIAMINE N-ACETYLTRANSFERASE"/>
    <property type="match status" value="1"/>
</dbReference>
<dbReference type="GeneID" id="103276005"/>
<organism evidence="6 7">
    <name type="scientific">Carlito syrichta</name>
    <name type="common">Philippine tarsier</name>
    <name type="synonym">Tarsius syrichta</name>
    <dbReference type="NCBI Taxonomy" id="1868482"/>
    <lineage>
        <taxon>Eukaryota</taxon>
        <taxon>Metazoa</taxon>
        <taxon>Chordata</taxon>
        <taxon>Craniata</taxon>
        <taxon>Vertebrata</taxon>
        <taxon>Euteleostomi</taxon>
        <taxon>Mammalia</taxon>
        <taxon>Eutheria</taxon>
        <taxon>Euarchontoglires</taxon>
        <taxon>Primates</taxon>
        <taxon>Haplorrhini</taxon>
        <taxon>Tarsiiformes</taxon>
        <taxon>Tarsiidae</taxon>
        <taxon>Carlito</taxon>
    </lineage>
</organism>
<feature type="domain" description="N-acetyltransferase" evidence="5">
    <location>
        <begin position="154"/>
        <end position="311"/>
    </location>
</feature>
<dbReference type="SUPFAM" id="SSF55729">
    <property type="entry name" value="Acyl-CoA N-acyltransferases (Nat)"/>
    <property type="match status" value="1"/>
</dbReference>
<evidence type="ECO:0000259" key="5">
    <source>
        <dbReference type="PROSITE" id="PS51186"/>
    </source>
</evidence>
<keyword evidence="2" id="KW-0808">Transferase</keyword>
<evidence type="ECO:0000256" key="4">
    <source>
        <dbReference type="SAM" id="MobiDB-lite"/>
    </source>
</evidence>
<dbReference type="Pfam" id="PF00583">
    <property type="entry name" value="Acetyltransf_1"/>
    <property type="match status" value="1"/>
</dbReference>
<dbReference type="AlphaFoldDB" id="A0A1U7V1P3"/>
<dbReference type="OrthoDB" id="7305308at2759"/>
<evidence type="ECO:0000313" key="7">
    <source>
        <dbReference type="RefSeq" id="XP_008071617.2"/>
    </source>
</evidence>
<dbReference type="RefSeq" id="XP_008071617.2">
    <property type="nucleotide sequence ID" value="XM_008073426.2"/>
</dbReference>